<protein>
    <submittedName>
        <fullName evidence="2">Uncharacterized protein</fullName>
    </submittedName>
</protein>
<proteinExistence type="predicted"/>
<dbReference type="EMBL" id="JACHIW010000003">
    <property type="protein sequence ID" value="MBB5159887.1"/>
    <property type="molecule type" value="Genomic_DNA"/>
</dbReference>
<keyword evidence="1" id="KW-1133">Transmembrane helix</keyword>
<name>A0A840QI37_9PSEU</name>
<dbReference type="AlphaFoldDB" id="A0A840QI37"/>
<evidence type="ECO:0000313" key="3">
    <source>
        <dbReference type="Proteomes" id="UP000584374"/>
    </source>
</evidence>
<reference evidence="2 3" key="1">
    <citation type="submission" date="2020-08" db="EMBL/GenBank/DDBJ databases">
        <title>Sequencing the genomes of 1000 actinobacteria strains.</title>
        <authorList>
            <person name="Klenk H.-P."/>
        </authorList>
    </citation>
    <scope>NUCLEOTIDE SEQUENCE [LARGE SCALE GENOMIC DNA]</scope>
    <source>
        <strain evidence="2 3">DSM 45584</strain>
    </source>
</reference>
<keyword evidence="1" id="KW-0812">Transmembrane</keyword>
<feature type="transmembrane region" description="Helical" evidence="1">
    <location>
        <begin position="16"/>
        <end position="35"/>
    </location>
</feature>
<comment type="caution">
    <text evidence="2">The sequence shown here is derived from an EMBL/GenBank/DDBJ whole genome shotgun (WGS) entry which is preliminary data.</text>
</comment>
<keyword evidence="1" id="KW-0472">Membrane</keyword>
<evidence type="ECO:0000313" key="2">
    <source>
        <dbReference type="EMBL" id="MBB5159887.1"/>
    </source>
</evidence>
<dbReference type="Proteomes" id="UP000584374">
    <property type="component" value="Unassembled WGS sequence"/>
</dbReference>
<sequence>MQLHEIHSGHVGDHTAWLLFGTTALAALVSIPFWLR</sequence>
<evidence type="ECO:0000256" key="1">
    <source>
        <dbReference type="SAM" id="Phobius"/>
    </source>
</evidence>
<organism evidence="2 3">
    <name type="scientific">Saccharopolyspora phatthalungensis</name>
    <dbReference type="NCBI Taxonomy" id="664693"/>
    <lineage>
        <taxon>Bacteria</taxon>
        <taxon>Bacillati</taxon>
        <taxon>Actinomycetota</taxon>
        <taxon>Actinomycetes</taxon>
        <taxon>Pseudonocardiales</taxon>
        <taxon>Pseudonocardiaceae</taxon>
        <taxon>Saccharopolyspora</taxon>
    </lineage>
</organism>
<accession>A0A840QI37</accession>
<keyword evidence="3" id="KW-1185">Reference proteome</keyword>
<gene>
    <name evidence="2" type="ORF">BJ970_007487</name>
</gene>